<dbReference type="InterPro" id="IPR046347">
    <property type="entry name" value="bZIP_sf"/>
</dbReference>
<evidence type="ECO:0000256" key="2">
    <source>
        <dbReference type="ARBA" id="ARBA00023125"/>
    </source>
</evidence>
<feature type="non-terminal residue" evidence="7">
    <location>
        <position position="1"/>
    </location>
</feature>
<dbReference type="GO" id="GO:0000981">
    <property type="term" value="F:DNA-binding transcription factor activity, RNA polymerase II-specific"/>
    <property type="evidence" value="ECO:0007669"/>
    <property type="project" value="TreeGrafter"/>
</dbReference>
<evidence type="ECO:0000256" key="3">
    <source>
        <dbReference type="ARBA" id="ARBA00023163"/>
    </source>
</evidence>
<evidence type="ECO:0000313" key="8">
    <source>
        <dbReference type="Proteomes" id="UP000551823"/>
    </source>
</evidence>
<dbReference type="PANTHER" id="PTHR45996:SF4">
    <property type="entry name" value="CYCLIC AMP-RESPONSIVE ELEMENT-BINDING PROTEIN 3"/>
    <property type="match status" value="1"/>
</dbReference>
<evidence type="ECO:0000256" key="1">
    <source>
        <dbReference type="ARBA" id="ARBA00023015"/>
    </source>
</evidence>
<dbReference type="PANTHER" id="PTHR45996">
    <property type="entry name" value="AGAP001464-PB"/>
    <property type="match status" value="1"/>
</dbReference>
<keyword evidence="8" id="KW-1185">Reference proteome</keyword>
<dbReference type="GO" id="GO:0000978">
    <property type="term" value="F:RNA polymerase II cis-regulatory region sequence-specific DNA binding"/>
    <property type="evidence" value="ECO:0007669"/>
    <property type="project" value="TreeGrafter"/>
</dbReference>
<protein>
    <submittedName>
        <fullName evidence="7">CREB3 protein</fullName>
    </submittedName>
</protein>
<evidence type="ECO:0000256" key="4">
    <source>
        <dbReference type="ARBA" id="ARBA00023242"/>
    </source>
</evidence>
<reference evidence="7 8" key="1">
    <citation type="submission" date="2019-09" db="EMBL/GenBank/DDBJ databases">
        <title>Bird 10,000 Genomes (B10K) Project - Family phase.</title>
        <authorList>
            <person name="Zhang G."/>
        </authorList>
    </citation>
    <scope>NUCLEOTIDE SEQUENCE [LARGE SCALE GENOMIC DNA]</scope>
    <source>
        <strain evidence="7">B10K-DU-005-01</strain>
    </source>
</reference>
<dbReference type="AlphaFoldDB" id="A0A7L4CS75"/>
<feature type="compositionally biased region" description="Low complexity" evidence="5">
    <location>
        <begin position="158"/>
        <end position="174"/>
    </location>
</feature>
<keyword evidence="1" id="KW-0805">Transcription regulation</keyword>
<gene>
    <name evidence="7" type="primary">Creb3</name>
    <name evidence="7" type="ORF">NYCLEU_R09625</name>
</gene>
<dbReference type="Proteomes" id="UP000551823">
    <property type="component" value="Unassembled WGS sequence"/>
</dbReference>
<sequence length="223" mass="25132">IRNKKSAQDSHRRKIYVGGLENRVAACTAQNHKPQKKVQLLQKQNMSLLEQLWKLQALVRQSTTKTTTTSTCIMLLVLSFCLILSPSLYSFGSREPQLELRVLSRQICEFPNQVRQAAPDVQEEAVLERISPEPENPLLLGSLNQSWEEGQNPPKPRSAFNSNSSSDPPAAADSELGPPQPQDQHSQNDRLHTMVPAAWKAKKQEWVEHIASVVIQQHRGDEM</sequence>
<dbReference type="GO" id="GO:0005634">
    <property type="term" value="C:nucleus"/>
    <property type="evidence" value="ECO:0007669"/>
    <property type="project" value="TreeGrafter"/>
</dbReference>
<keyword evidence="2" id="KW-0238">DNA-binding</keyword>
<dbReference type="InterPro" id="IPR051381">
    <property type="entry name" value="CREB_ATF_subfamily"/>
</dbReference>
<keyword evidence="6" id="KW-1133">Transmembrane helix</keyword>
<keyword evidence="4" id="KW-0539">Nucleus</keyword>
<keyword evidence="3" id="KW-0804">Transcription</keyword>
<evidence type="ECO:0000256" key="6">
    <source>
        <dbReference type="SAM" id="Phobius"/>
    </source>
</evidence>
<feature type="non-terminal residue" evidence="7">
    <location>
        <position position="223"/>
    </location>
</feature>
<comment type="caution">
    <text evidence="7">The sequence shown here is derived from an EMBL/GenBank/DDBJ whole genome shotgun (WGS) entry which is preliminary data.</text>
</comment>
<evidence type="ECO:0000256" key="5">
    <source>
        <dbReference type="SAM" id="MobiDB-lite"/>
    </source>
</evidence>
<accession>A0A7L4CS75</accession>
<keyword evidence="6" id="KW-0812">Transmembrane</keyword>
<organism evidence="7 8">
    <name type="scientific">Nyctiprogne leucopyga</name>
    <dbReference type="NCBI Taxonomy" id="382315"/>
    <lineage>
        <taxon>Eukaryota</taxon>
        <taxon>Metazoa</taxon>
        <taxon>Chordata</taxon>
        <taxon>Craniata</taxon>
        <taxon>Vertebrata</taxon>
        <taxon>Euteleostomi</taxon>
        <taxon>Archelosauria</taxon>
        <taxon>Archosauria</taxon>
        <taxon>Dinosauria</taxon>
        <taxon>Saurischia</taxon>
        <taxon>Theropoda</taxon>
        <taxon>Coelurosauria</taxon>
        <taxon>Aves</taxon>
        <taxon>Neognathae</taxon>
        <taxon>Neoaves</taxon>
        <taxon>Strisores</taxon>
        <taxon>Caprimulgiformes</taxon>
        <taxon>Caprimulgidae</taxon>
        <taxon>Chordeilinae</taxon>
        <taxon>Nyctiprogne</taxon>
    </lineage>
</organism>
<keyword evidence="6" id="KW-0472">Membrane</keyword>
<evidence type="ECO:0000313" key="7">
    <source>
        <dbReference type="EMBL" id="NXW52497.1"/>
    </source>
</evidence>
<feature type="transmembrane region" description="Helical" evidence="6">
    <location>
        <begin position="72"/>
        <end position="91"/>
    </location>
</feature>
<proteinExistence type="predicted"/>
<feature type="region of interest" description="Disordered" evidence="5">
    <location>
        <begin position="145"/>
        <end position="197"/>
    </location>
</feature>
<dbReference type="EMBL" id="VZZU01010669">
    <property type="protein sequence ID" value="NXW52497.1"/>
    <property type="molecule type" value="Genomic_DNA"/>
</dbReference>
<name>A0A7L4CS75_9AVES</name>
<dbReference type="SUPFAM" id="SSF57959">
    <property type="entry name" value="Leucine zipper domain"/>
    <property type="match status" value="1"/>
</dbReference>
<dbReference type="Gene3D" id="1.20.5.170">
    <property type="match status" value="1"/>
</dbReference>